<evidence type="ECO:0000313" key="1">
    <source>
        <dbReference type="EMBL" id="SHN71688.1"/>
    </source>
</evidence>
<evidence type="ECO:0000313" key="2">
    <source>
        <dbReference type="Proteomes" id="UP000186469"/>
    </source>
</evidence>
<name>A0A1M7TM15_9BACT</name>
<gene>
    <name evidence="1" type="ORF">SAMN02745728_02228</name>
</gene>
<sequence>MRLFTFNDLSFRINKDQFTKKIDELIYLGNLCNSYNHPLYIHKNGLFSAWIGEIKIKEAIQSYLAKEKKTLFFRLMDKSVLKLPDESAIPNGYIFKYNDNDISCSGLAECAFRQLCDESVSTYSLSETCFQDHQKLCVKIHDSNAKNDSIEEQHIINISNLVDLESCLKHELPPLSSWNDLLDRTKHFDKITIVPNARESLLRESFEISLACTIWERLKVVQAMIEAPTNEYHELDRKYCHGERALFSPESTKRINSLGEKLNFCINGEKICCDYHAKISHRTWRIHMNEKPKTNKQIHIVHIGHKII</sequence>
<accession>A0A1M7TM15</accession>
<dbReference type="RefSeq" id="WP_072697903.1">
    <property type="nucleotide sequence ID" value="NZ_FRDI01000015.1"/>
</dbReference>
<proteinExistence type="predicted"/>
<organism evidence="1 2">
    <name type="scientific">Desulfovibrio litoralis DSM 11393</name>
    <dbReference type="NCBI Taxonomy" id="1121455"/>
    <lineage>
        <taxon>Bacteria</taxon>
        <taxon>Pseudomonadati</taxon>
        <taxon>Thermodesulfobacteriota</taxon>
        <taxon>Desulfovibrionia</taxon>
        <taxon>Desulfovibrionales</taxon>
        <taxon>Desulfovibrionaceae</taxon>
        <taxon>Desulfovibrio</taxon>
    </lineage>
</organism>
<dbReference type="EMBL" id="FRDI01000015">
    <property type="protein sequence ID" value="SHN71688.1"/>
    <property type="molecule type" value="Genomic_DNA"/>
</dbReference>
<protein>
    <submittedName>
        <fullName evidence="1">Uncharacterized protein</fullName>
    </submittedName>
</protein>
<reference evidence="1 2" key="1">
    <citation type="submission" date="2016-12" db="EMBL/GenBank/DDBJ databases">
        <authorList>
            <person name="Song W.-J."/>
            <person name="Kurnit D.M."/>
        </authorList>
    </citation>
    <scope>NUCLEOTIDE SEQUENCE [LARGE SCALE GENOMIC DNA]</scope>
    <source>
        <strain evidence="1 2">DSM 11393</strain>
    </source>
</reference>
<keyword evidence="2" id="KW-1185">Reference proteome</keyword>
<dbReference type="AlphaFoldDB" id="A0A1M7TM15"/>
<dbReference type="Proteomes" id="UP000186469">
    <property type="component" value="Unassembled WGS sequence"/>
</dbReference>
<dbReference type="STRING" id="1121455.SAMN02745728_02228"/>